<evidence type="ECO:0000256" key="1">
    <source>
        <dbReference type="ARBA" id="ARBA00004651"/>
    </source>
</evidence>
<dbReference type="Gene3D" id="1.20.1070.10">
    <property type="entry name" value="Rhodopsin 7-helix transmembrane proteins"/>
    <property type="match status" value="1"/>
</dbReference>
<feature type="transmembrane region" description="Helical" evidence="12">
    <location>
        <begin position="291"/>
        <end position="312"/>
    </location>
</feature>
<evidence type="ECO:0000256" key="4">
    <source>
        <dbReference type="ARBA" id="ARBA00022692"/>
    </source>
</evidence>
<comment type="subcellular location">
    <subcellularLocation>
        <location evidence="1">Cell membrane</location>
        <topology evidence="1">Multi-pass membrane protein</topology>
    </subcellularLocation>
</comment>
<feature type="region of interest" description="Disordered" evidence="11">
    <location>
        <begin position="379"/>
        <end position="413"/>
    </location>
</feature>
<keyword evidence="6 10" id="KW-0297">G-protein coupled receptor</keyword>
<dbReference type="PANTHER" id="PTHR46925">
    <property type="entry name" value="G-PROTEIN COUPLED RECEPTOR TKR-1-RELATED"/>
    <property type="match status" value="1"/>
</dbReference>
<evidence type="ECO:0000256" key="11">
    <source>
        <dbReference type="SAM" id="MobiDB-lite"/>
    </source>
</evidence>
<dbReference type="PANTHER" id="PTHR46925:SF2">
    <property type="entry name" value="G-PROTEIN COUPLED RECEPTOR TKR-1-RELATED"/>
    <property type="match status" value="1"/>
</dbReference>
<dbReference type="PRINTS" id="PR01012">
    <property type="entry name" value="NRPEPTIDEYR"/>
</dbReference>
<dbReference type="PRINTS" id="PR00237">
    <property type="entry name" value="GPCRRHODOPSN"/>
</dbReference>
<proteinExistence type="inferred from homology"/>
<dbReference type="Proteomes" id="UP000837857">
    <property type="component" value="Chromosome 6"/>
</dbReference>
<feature type="transmembrane region" description="Helical" evidence="12">
    <location>
        <begin position="332"/>
        <end position="350"/>
    </location>
</feature>
<keyword evidence="3" id="KW-1003">Cell membrane</keyword>
<reference evidence="14" key="1">
    <citation type="submission" date="2022-03" db="EMBL/GenBank/DDBJ databases">
        <authorList>
            <person name="Martin H S."/>
        </authorList>
    </citation>
    <scope>NUCLEOTIDE SEQUENCE</scope>
</reference>
<dbReference type="InterPro" id="IPR000611">
    <property type="entry name" value="NPY_rcpt"/>
</dbReference>
<organism evidence="14 15">
    <name type="scientific">Iphiclides podalirius</name>
    <name type="common">scarce swallowtail</name>
    <dbReference type="NCBI Taxonomy" id="110791"/>
    <lineage>
        <taxon>Eukaryota</taxon>
        <taxon>Metazoa</taxon>
        <taxon>Ecdysozoa</taxon>
        <taxon>Arthropoda</taxon>
        <taxon>Hexapoda</taxon>
        <taxon>Insecta</taxon>
        <taxon>Pterygota</taxon>
        <taxon>Neoptera</taxon>
        <taxon>Endopterygota</taxon>
        <taxon>Lepidoptera</taxon>
        <taxon>Glossata</taxon>
        <taxon>Ditrysia</taxon>
        <taxon>Papilionoidea</taxon>
        <taxon>Papilionidae</taxon>
        <taxon>Papilioninae</taxon>
        <taxon>Iphiclides</taxon>
    </lineage>
</organism>
<comment type="similarity">
    <text evidence="2 10">Belongs to the G-protein coupled receptor 1 family.</text>
</comment>
<evidence type="ECO:0000256" key="7">
    <source>
        <dbReference type="ARBA" id="ARBA00023136"/>
    </source>
</evidence>
<evidence type="ECO:0000256" key="5">
    <source>
        <dbReference type="ARBA" id="ARBA00022989"/>
    </source>
</evidence>
<evidence type="ECO:0000313" key="14">
    <source>
        <dbReference type="EMBL" id="CAH2070990.1"/>
    </source>
</evidence>
<dbReference type="PROSITE" id="PS50262">
    <property type="entry name" value="G_PROTEIN_RECEP_F1_2"/>
    <property type="match status" value="1"/>
</dbReference>
<dbReference type="CDD" id="cd15390">
    <property type="entry name" value="7tmA_TACR"/>
    <property type="match status" value="1"/>
</dbReference>
<feature type="transmembrane region" description="Helical" evidence="12">
    <location>
        <begin position="236"/>
        <end position="260"/>
    </location>
</feature>
<evidence type="ECO:0000313" key="15">
    <source>
        <dbReference type="Proteomes" id="UP000837857"/>
    </source>
</evidence>
<feature type="domain" description="G-protein coupled receptors family 1 profile" evidence="13">
    <location>
        <begin position="85"/>
        <end position="347"/>
    </location>
</feature>
<dbReference type="InterPro" id="IPR000276">
    <property type="entry name" value="GPCR_Rhodpsn"/>
</dbReference>
<evidence type="ECO:0000256" key="12">
    <source>
        <dbReference type="SAM" id="Phobius"/>
    </source>
</evidence>
<gene>
    <name evidence="14" type="ORF">IPOD504_LOCUS14933</name>
</gene>
<keyword evidence="15" id="KW-1185">Reference proteome</keyword>
<dbReference type="InterPro" id="IPR001681">
    <property type="entry name" value="Neurokn_rcpt"/>
</dbReference>
<evidence type="ECO:0000256" key="8">
    <source>
        <dbReference type="ARBA" id="ARBA00023170"/>
    </source>
</evidence>
<evidence type="ECO:0000256" key="6">
    <source>
        <dbReference type="ARBA" id="ARBA00023040"/>
    </source>
</evidence>
<evidence type="ECO:0000256" key="3">
    <source>
        <dbReference type="ARBA" id="ARBA00022475"/>
    </source>
</evidence>
<keyword evidence="7 12" id="KW-0472">Membrane</keyword>
<dbReference type="SUPFAM" id="SSF81321">
    <property type="entry name" value="Family A G protein-coupled receptor-like"/>
    <property type="match status" value="1"/>
</dbReference>
<evidence type="ECO:0000256" key="2">
    <source>
        <dbReference type="ARBA" id="ARBA00010663"/>
    </source>
</evidence>
<feature type="transmembrane region" description="Helical" evidence="12">
    <location>
        <begin position="184"/>
        <end position="205"/>
    </location>
</feature>
<keyword evidence="9 10" id="KW-0807">Transducer</keyword>
<evidence type="ECO:0000256" key="9">
    <source>
        <dbReference type="ARBA" id="ARBA00023224"/>
    </source>
</evidence>
<feature type="transmembrane region" description="Helical" evidence="12">
    <location>
        <begin position="105"/>
        <end position="131"/>
    </location>
</feature>
<sequence>MDEVLTLQREKFYACHSFKKQPTMQDVEIVYTWEMDFNRSTLGVSTLLVPKTPTPTTSNSVTMPQWAHNSWVCLFAAMLAVAIGGNAIVIWIVTAHRRMRTVTNYFLVNLSFADLMMASLNCLFNFIYMLHSDWVFGVRYCQLSNFIANVTVAASVFTLTGISFDRYQAIVRPMRPRMSKTCSLVMIAGIWISGMLLAVPCLLYSTTKEYRSKGTLKTACLLSWPDGLPDVSYMDFVYQVLFFVVTYAVPMVGMTFFYSAMGRVLWGSRSIGELTQRQVDSIRSKRKVVKMFILVIVIFGICWLPYHSYFIYTHFYPSILYMKYVQHVYLGFYWLAMANAMVNPIIYYWMNAKFRSYFRTAILCRWRDTCFRRKRPLPESPPDCISHSGSRSRSGIEERNDSRGSVAGGWPRRPYLDLHPPRLQKPSSLASCPKCPNSTYYDAYIHGRKV</sequence>
<keyword evidence="5 12" id="KW-1133">Transmembrane helix</keyword>
<feature type="transmembrane region" description="Helical" evidence="12">
    <location>
        <begin position="143"/>
        <end position="164"/>
    </location>
</feature>
<accession>A0ABN8IY43</accession>
<evidence type="ECO:0000256" key="10">
    <source>
        <dbReference type="RuleBase" id="RU000688"/>
    </source>
</evidence>
<keyword evidence="4 10" id="KW-0812">Transmembrane</keyword>
<dbReference type="EMBL" id="OW152818">
    <property type="protein sequence ID" value="CAH2070990.1"/>
    <property type="molecule type" value="Genomic_DNA"/>
</dbReference>
<feature type="non-terminal residue" evidence="14">
    <location>
        <position position="1"/>
    </location>
</feature>
<protein>
    <recommendedName>
        <fullName evidence="13">G-protein coupled receptors family 1 profile domain-containing protein</fullName>
    </recommendedName>
</protein>
<dbReference type="InterPro" id="IPR017452">
    <property type="entry name" value="GPCR_Rhodpsn_7TM"/>
</dbReference>
<name>A0ABN8IY43_9NEOP</name>
<dbReference type="Pfam" id="PF00001">
    <property type="entry name" value="7tm_1"/>
    <property type="match status" value="1"/>
</dbReference>
<evidence type="ECO:0000259" key="13">
    <source>
        <dbReference type="PROSITE" id="PS50262"/>
    </source>
</evidence>
<keyword evidence="8 10" id="KW-0675">Receptor</keyword>
<dbReference type="PROSITE" id="PS00237">
    <property type="entry name" value="G_PROTEIN_RECEP_F1_1"/>
    <property type="match status" value="1"/>
</dbReference>
<feature type="transmembrane region" description="Helical" evidence="12">
    <location>
        <begin position="69"/>
        <end position="93"/>
    </location>
</feature>